<sequence length="339" mass="40335">MITILIKSFNRPFYLDRCLQSIEKLVTGNFKVKILDDGTPEKYLQKIRKKYASAEILTSTQYSQKIKAIQENLERGSEINGFKIPTKMWFEAVKNAEDYVLVTEDDVWFTHEIDLSEMENEMKTHHISLLKLGWLGNFSDDKFLKINRITEKIERTIPQKLFTANAFLMDCFMYNKFKFFTILYKLGMVDNETRQRYFALHSIAMGIYQKDYWLHLWKDSQNLVDEKQQLKNAATWYHENKHENAITRTKTEFLKTTFQSAATNSYHKYNVDFDVNYFNHLINEAWFDGKFDVWENFPKDFSPEYFAKFIEGKMNVADFQAWSEKFKSQYRNLGADVDG</sequence>
<proteinExistence type="predicted"/>
<evidence type="ECO:0000313" key="1">
    <source>
        <dbReference type="EMBL" id="ROI07692.1"/>
    </source>
</evidence>
<reference evidence="2" key="2">
    <citation type="submission" date="2018-11" db="EMBL/GenBank/DDBJ databases">
        <title>Proposal to divide the Flavobacteriaceae and reorganize its genera based on Amino Acid Identity values calculated from whole genome sequences.</title>
        <authorList>
            <person name="Nicholson A.C."/>
            <person name="Gulvik C.A."/>
            <person name="Whitney A.M."/>
            <person name="Humrighouse B.W."/>
            <person name="Bell M."/>
            <person name="Holmens B."/>
            <person name="Steigerwalt A."/>
            <person name="Villarma A."/>
            <person name="Sheth M."/>
            <person name="Batra D."/>
            <person name="Pryor J."/>
            <person name="Bernardet J.-F."/>
            <person name="Hugo C."/>
            <person name="Kampfer P."/>
            <person name="Newman J."/>
            <person name="Mcquiston J.R."/>
        </authorList>
    </citation>
    <scope>NUCLEOTIDE SEQUENCE [LARGE SCALE GENOMIC DNA]</scope>
    <source>
        <strain evidence="2">H3056</strain>
    </source>
</reference>
<dbReference type="InterPro" id="IPR029044">
    <property type="entry name" value="Nucleotide-diphossugar_trans"/>
</dbReference>
<evidence type="ECO:0000313" key="2">
    <source>
        <dbReference type="Proteomes" id="UP000270224"/>
    </source>
</evidence>
<dbReference type="AlphaFoldDB" id="A0A3N0WRN3"/>
<gene>
    <name evidence="1" type="ORF">EGI11_08355</name>
</gene>
<dbReference type="GO" id="GO:0016740">
    <property type="term" value="F:transferase activity"/>
    <property type="evidence" value="ECO:0007669"/>
    <property type="project" value="UniProtKB-KW"/>
</dbReference>
<name>A0A3N0WRN3_9FLAO</name>
<dbReference type="Proteomes" id="UP000270224">
    <property type="component" value="Unassembled WGS sequence"/>
</dbReference>
<keyword evidence="1" id="KW-0808">Transferase</keyword>
<dbReference type="RefSeq" id="WP_123266013.1">
    <property type="nucleotide sequence ID" value="NZ_RJUG01000004.1"/>
</dbReference>
<reference evidence="2" key="1">
    <citation type="submission" date="2018-11" db="EMBL/GenBank/DDBJ databases">
        <title>Proposal to divide the Flavobacteriaceae and reorganize its genera based on Amino Acid Identity values calculated from whole genome sequences.</title>
        <authorList>
            <person name="Nicholson A.C."/>
            <person name="Gulvik C.A."/>
            <person name="Whitney A.M."/>
            <person name="Humrighouse B.W."/>
            <person name="Bell M."/>
            <person name="Holmes B."/>
            <person name="Steigerwalt A."/>
            <person name="Villarma A."/>
            <person name="Sheth M."/>
            <person name="Batra D."/>
            <person name="Pryor J."/>
            <person name="Bernardet J.-F."/>
            <person name="Hugo C."/>
            <person name="Kampfer P."/>
            <person name="Newman J."/>
            <person name="Mcquiston J.R."/>
        </authorList>
    </citation>
    <scope>NUCLEOTIDE SEQUENCE [LARGE SCALE GENOMIC DNA]</scope>
    <source>
        <strain evidence="2">H3056</strain>
    </source>
</reference>
<accession>A0A3N0WRN3</accession>
<dbReference type="Gene3D" id="3.90.550.10">
    <property type="entry name" value="Spore Coat Polysaccharide Biosynthesis Protein SpsA, Chain A"/>
    <property type="match status" value="1"/>
</dbReference>
<comment type="caution">
    <text evidence="1">The sequence shown here is derived from an EMBL/GenBank/DDBJ whole genome shotgun (WGS) entry which is preliminary data.</text>
</comment>
<dbReference type="EMBL" id="RJUG01000004">
    <property type="protein sequence ID" value="ROI07692.1"/>
    <property type="molecule type" value="Genomic_DNA"/>
</dbReference>
<dbReference type="SUPFAM" id="SSF53448">
    <property type="entry name" value="Nucleotide-diphospho-sugar transferases"/>
    <property type="match status" value="1"/>
</dbReference>
<dbReference type="CDD" id="cd00761">
    <property type="entry name" value="Glyco_tranf_GTA_type"/>
    <property type="match status" value="1"/>
</dbReference>
<protein>
    <submittedName>
        <fullName evidence="1">Glycosyltransferase family 2 protein</fullName>
    </submittedName>
</protein>
<organism evidence="1 2">
    <name type="scientific">Kaistella daneshvariae</name>
    <dbReference type="NCBI Taxonomy" id="2487074"/>
    <lineage>
        <taxon>Bacteria</taxon>
        <taxon>Pseudomonadati</taxon>
        <taxon>Bacteroidota</taxon>
        <taxon>Flavobacteriia</taxon>
        <taxon>Flavobacteriales</taxon>
        <taxon>Weeksellaceae</taxon>
        <taxon>Chryseobacterium group</taxon>
        <taxon>Kaistella</taxon>
    </lineage>
</organism>
<dbReference type="OrthoDB" id="1309140at2"/>